<proteinExistence type="predicted"/>
<dbReference type="GeneID" id="93677952"/>
<organism evidence="2 3">
    <name type="scientific">Pseudomonas soli</name>
    <dbReference type="NCBI Taxonomy" id="1306993"/>
    <lineage>
        <taxon>Bacteria</taxon>
        <taxon>Pseudomonadati</taxon>
        <taxon>Pseudomonadota</taxon>
        <taxon>Gammaproteobacteria</taxon>
        <taxon>Pseudomonadales</taxon>
        <taxon>Pseudomonadaceae</taxon>
        <taxon>Pseudomonas</taxon>
    </lineage>
</organism>
<keyword evidence="1" id="KW-0812">Transmembrane</keyword>
<dbReference type="Pfam" id="PF20131">
    <property type="entry name" value="MC3"/>
    <property type="match status" value="1"/>
</dbReference>
<dbReference type="InterPro" id="IPR045390">
    <property type="entry name" value="ABC-3C_MC3"/>
</dbReference>
<name>A0A1H8Z7T2_9PSED</name>
<accession>A0A1H8Z7T2</accession>
<keyword evidence="1" id="KW-0472">Membrane</keyword>
<protein>
    <submittedName>
        <fullName evidence="2">Uncharacterized protein</fullName>
    </submittedName>
</protein>
<reference evidence="2 3" key="1">
    <citation type="submission" date="2016-10" db="EMBL/GenBank/DDBJ databases">
        <authorList>
            <person name="de Groot N.N."/>
        </authorList>
    </citation>
    <scope>NUCLEOTIDE SEQUENCE [LARGE SCALE GENOMIC DNA]</scope>
    <source>
        <strain evidence="2 3">LMG 27941</strain>
    </source>
</reference>
<evidence type="ECO:0000256" key="1">
    <source>
        <dbReference type="SAM" id="Phobius"/>
    </source>
</evidence>
<feature type="transmembrane region" description="Helical" evidence="1">
    <location>
        <begin position="50"/>
        <end position="71"/>
    </location>
</feature>
<dbReference type="RefSeq" id="WP_094009917.1">
    <property type="nucleotide sequence ID" value="NZ_CP128543.1"/>
</dbReference>
<sequence length="165" mass="18550">MIEEEIEKVPERAVNKPIEHLFTLQRSPIALAPVIHNFFANSLPRERDLLLSYLVLPMVLYPAMQTALLGVRKTSNLRTLCKDQSRLVGLTHNTQQFKSLTNAALLILQAEQSIELTDDLTVKSIKDVRASNANPKHLEAARRLSMVCAEADVVTIYRTLGFKSL</sequence>
<evidence type="ECO:0000313" key="2">
    <source>
        <dbReference type="EMBL" id="SEP60452.1"/>
    </source>
</evidence>
<evidence type="ECO:0000313" key="3">
    <source>
        <dbReference type="Proteomes" id="UP000199221"/>
    </source>
</evidence>
<dbReference type="AlphaFoldDB" id="A0A1H8Z7T2"/>
<dbReference type="Proteomes" id="UP000199221">
    <property type="component" value="Unassembled WGS sequence"/>
</dbReference>
<dbReference type="EMBL" id="FOEQ01000001">
    <property type="protein sequence ID" value="SEP60452.1"/>
    <property type="molecule type" value="Genomic_DNA"/>
</dbReference>
<keyword evidence="1" id="KW-1133">Transmembrane helix</keyword>
<gene>
    <name evidence="2" type="ORF">SAMN05216230_10146</name>
</gene>